<organism evidence="1 2">
    <name type="scientific">Fusarium albosuccineum</name>
    <dbReference type="NCBI Taxonomy" id="1237068"/>
    <lineage>
        <taxon>Eukaryota</taxon>
        <taxon>Fungi</taxon>
        <taxon>Dikarya</taxon>
        <taxon>Ascomycota</taxon>
        <taxon>Pezizomycotina</taxon>
        <taxon>Sordariomycetes</taxon>
        <taxon>Hypocreomycetidae</taxon>
        <taxon>Hypocreales</taxon>
        <taxon>Nectriaceae</taxon>
        <taxon>Fusarium</taxon>
        <taxon>Fusarium decemcellulare species complex</taxon>
    </lineage>
</organism>
<sequence length="106" mass="11630">MPIIPISSARELPSCLGALRRDCSAERSQNSNTHDRAHLDLVHWCVDGQPLSRDAANVLRGITSGFRDIAKHVTYPEGQAQIIDFMGHDGERIISFLTSGPSYVQG</sequence>
<comment type="caution">
    <text evidence="1">The sequence shown here is derived from an EMBL/GenBank/DDBJ whole genome shotgun (WGS) entry which is preliminary data.</text>
</comment>
<evidence type="ECO:0000313" key="1">
    <source>
        <dbReference type="EMBL" id="KAF4460240.1"/>
    </source>
</evidence>
<dbReference type="Proteomes" id="UP000554235">
    <property type="component" value="Unassembled WGS sequence"/>
</dbReference>
<reference evidence="1 2" key="1">
    <citation type="submission" date="2020-01" db="EMBL/GenBank/DDBJ databases">
        <title>Identification and distribution of gene clusters putatively required for synthesis of sphingolipid metabolism inhibitors in phylogenetically diverse species of the filamentous fungus Fusarium.</title>
        <authorList>
            <person name="Kim H.-S."/>
            <person name="Busman M."/>
            <person name="Brown D.W."/>
            <person name="Divon H."/>
            <person name="Uhlig S."/>
            <person name="Proctor R.H."/>
        </authorList>
    </citation>
    <scope>NUCLEOTIDE SEQUENCE [LARGE SCALE GENOMIC DNA]</scope>
    <source>
        <strain evidence="1 2">NRRL 20459</strain>
    </source>
</reference>
<gene>
    <name evidence="1" type="ORF">FALBO_12989</name>
</gene>
<name>A0A8H4KZE2_9HYPO</name>
<keyword evidence="2" id="KW-1185">Reference proteome</keyword>
<dbReference type="OrthoDB" id="2129069at2759"/>
<dbReference type="EMBL" id="JAADYS010001987">
    <property type="protein sequence ID" value="KAF4460240.1"/>
    <property type="molecule type" value="Genomic_DNA"/>
</dbReference>
<dbReference type="AlphaFoldDB" id="A0A8H4KZE2"/>
<proteinExistence type="predicted"/>
<accession>A0A8H4KZE2</accession>
<protein>
    <submittedName>
        <fullName evidence="1">Uncharacterized protein</fullName>
    </submittedName>
</protein>
<evidence type="ECO:0000313" key="2">
    <source>
        <dbReference type="Proteomes" id="UP000554235"/>
    </source>
</evidence>